<dbReference type="eggNOG" id="KOG0087">
    <property type="taxonomic scope" value="Eukaryota"/>
</dbReference>
<keyword evidence="6" id="KW-0449">Lipoprotein</keyword>
<accession>I1CU26</accession>
<dbReference type="SMART" id="SM00176">
    <property type="entry name" value="RAN"/>
    <property type="match status" value="1"/>
</dbReference>
<dbReference type="InterPro" id="IPR027417">
    <property type="entry name" value="P-loop_NTPase"/>
</dbReference>
<dbReference type="PRINTS" id="PR00449">
    <property type="entry name" value="RASTRNSFRMNG"/>
</dbReference>
<dbReference type="GO" id="GO:0003924">
    <property type="term" value="F:GTPase activity"/>
    <property type="evidence" value="ECO:0007669"/>
    <property type="project" value="InterPro"/>
</dbReference>
<dbReference type="VEuPathDB" id="FungiDB:RO3G_16667"/>
<keyword evidence="5" id="KW-0472">Membrane</keyword>
<evidence type="ECO:0000256" key="7">
    <source>
        <dbReference type="ARBA" id="ARBA00023289"/>
    </source>
</evidence>
<dbReference type="AlphaFoldDB" id="I1CU26"/>
<gene>
    <name evidence="8" type="ORF">RO3G_16667</name>
</gene>
<dbReference type="InterPro" id="IPR050209">
    <property type="entry name" value="Rab_GTPases_membrane_traffic"/>
</dbReference>
<dbReference type="OMA" id="CIEESDY"/>
<dbReference type="OrthoDB" id="10272794at2759"/>
<evidence type="ECO:0000256" key="1">
    <source>
        <dbReference type="ARBA" id="ARBA00004635"/>
    </source>
</evidence>
<dbReference type="GO" id="GO:0005525">
    <property type="term" value="F:GTP binding"/>
    <property type="evidence" value="ECO:0007669"/>
    <property type="project" value="UniProtKB-KW"/>
</dbReference>
<keyword evidence="9" id="KW-1185">Reference proteome</keyword>
<proteinExistence type="inferred from homology"/>
<dbReference type="InterPro" id="IPR001806">
    <property type="entry name" value="Small_GTPase"/>
</dbReference>
<evidence type="ECO:0000256" key="6">
    <source>
        <dbReference type="ARBA" id="ARBA00023288"/>
    </source>
</evidence>
<evidence type="ECO:0000256" key="5">
    <source>
        <dbReference type="ARBA" id="ARBA00023136"/>
    </source>
</evidence>
<dbReference type="SMART" id="SM00174">
    <property type="entry name" value="RHO"/>
    <property type="match status" value="1"/>
</dbReference>
<dbReference type="InParanoid" id="I1CU26"/>
<dbReference type="RefSeq" id="XP_067527352.1">
    <property type="nucleotide sequence ID" value="XM_067671251.1"/>
</dbReference>
<keyword evidence="4" id="KW-0342">GTP-binding</keyword>
<comment type="subcellular location">
    <subcellularLocation>
        <location evidence="1">Membrane</location>
        <topology evidence="1">Lipid-anchor</topology>
    </subcellularLocation>
</comment>
<dbReference type="FunFam" id="3.40.50.300:FF:000274">
    <property type="entry name" value="ras-related protein RABA5a"/>
    <property type="match status" value="1"/>
</dbReference>
<keyword evidence="7" id="KW-0636">Prenylation</keyword>
<dbReference type="SMART" id="SM00173">
    <property type="entry name" value="RAS"/>
    <property type="match status" value="1"/>
</dbReference>
<sequence length="187" mass="20983">MDDEYDYLYKLVLTGDSGVGKSNVVSRFARNEFDLVYRKTYGVDFTTKTLGTDNHIVKAQLCDTAGEERFRVIITAFYRNAAGAFIVYDITSRSSFENVHIWLRKIREYADPNAVIMLVGNKVDLSKSSREVETEEGRLLAEEEGLLFIETSALDATNIDAAFTILISKICSNFSTKTQGCPESTDN</sequence>
<organism evidence="8 9">
    <name type="scientific">Rhizopus delemar (strain RA 99-880 / ATCC MYA-4621 / FGSC 9543 / NRRL 43880)</name>
    <name type="common">Mucormycosis agent</name>
    <name type="synonym">Rhizopus arrhizus var. delemar</name>
    <dbReference type="NCBI Taxonomy" id="246409"/>
    <lineage>
        <taxon>Eukaryota</taxon>
        <taxon>Fungi</taxon>
        <taxon>Fungi incertae sedis</taxon>
        <taxon>Mucoromycota</taxon>
        <taxon>Mucoromycotina</taxon>
        <taxon>Mucoromycetes</taxon>
        <taxon>Mucorales</taxon>
        <taxon>Mucorineae</taxon>
        <taxon>Rhizopodaceae</taxon>
        <taxon>Rhizopus</taxon>
    </lineage>
</organism>
<name>I1CU26_RHIO9</name>
<dbReference type="PROSITE" id="PS51421">
    <property type="entry name" value="RAS"/>
    <property type="match status" value="1"/>
</dbReference>
<dbReference type="NCBIfam" id="TIGR00231">
    <property type="entry name" value="small_GTP"/>
    <property type="match status" value="1"/>
</dbReference>
<keyword evidence="3" id="KW-0547">Nucleotide-binding</keyword>
<evidence type="ECO:0000256" key="4">
    <source>
        <dbReference type="ARBA" id="ARBA00023134"/>
    </source>
</evidence>
<evidence type="ECO:0000313" key="8">
    <source>
        <dbReference type="EMBL" id="EIE91956.1"/>
    </source>
</evidence>
<evidence type="ECO:0000256" key="3">
    <source>
        <dbReference type="ARBA" id="ARBA00022741"/>
    </source>
</evidence>
<evidence type="ECO:0000256" key="2">
    <source>
        <dbReference type="ARBA" id="ARBA00006270"/>
    </source>
</evidence>
<dbReference type="PROSITE" id="PS51419">
    <property type="entry name" value="RAB"/>
    <property type="match status" value="1"/>
</dbReference>
<evidence type="ECO:0000313" key="9">
    <source>
        <dbReference type="Proteomes" id="UP000009138"/>
    </source>
</evidence>
<dbReference type="Pfam" id="PF00071">
    <property type="entry name" value="Ras"/>
    <property type="match status" value="1"/>
</dbReference>
<dbReference type="Proteomes" id="UP000009138">
    <property type="component" value="Unassembled WGS sequence"/>
</dbReference>
<dbReference type="SMART" id="SM00175">
    <property type="entry name" value="RAB"/>
    <property type="match status" value="1"/>
</dbReference>
<protein>
    <submittedName>
        <fullName evidence="8">Uncharacterized protein</fullName>
    </submittedName>
</protein>
<dbReference type="GeneID" id="93623632"/>
<dbReference type="STRING" id="246409.I1CU26"/>
<dbReference type="SUPFAM" id="SSF52540">
    <property type="entry name" value="P-loop containing nucleoside triphosphate hydrolases"/>
    <property type="match status" value="1"/>
</dbReference>
<comment type="similarity">
    <text evidence="2">Belongs to the small GTPase superfamily. Rab family.</text>
</comment>
<reference evidence="8 9" key="1">
    <citation type="journal article" date="2009" name="PLoS Genet.">
        <title>Genomic analysis of the basal lineage fungus Rhizopus oryzae reveals a whole-genome duplication.</title>
        <authorList>
            <person name="Ma L.-J."/>
            <person name="Ibrahim A.S."/>
            <person name="Skory C."/>
            <person name="Grabherr M.G."/>
            <person name="Burger G."/>
            <person name="Butler M."/>
            <person name="Elias M."/>
            <person name="Idnurm A."/>
            <person name="Lang B.F."/>
            <person name="Sone T."/>
            <person name="Abe A."/>
            <person name="Calvo S.E."/>
            <person name="Corrochano L.M."/>
            <person name="Engels R."/>
            <person name="Fu J."/>
            <person name="Hansberg W."/>
            <person name="Kim J.-M."/>
            <person name="Kodira C.D."/>
            <person name="Koehrsen M.J."/>
            <person name="Liu B."/>
            <person name="Miranda-Saavedra D."/>
            <person name="O'Leary S."/>
            <person name="Ortiz-Castellanos L."/>
            <person name="Poulter R."/>
            <person name="Rodriguez-Romero J."/>
            <person name="Ruiz-Herrera J."/>
            <person name="Shen Y.-Q."/>
            <person name="Zeng Q."/>
            <person name="Galagan J."/>
            <person name="Birren B.W."/>
            <person name="Cuomo C.A."/>
            <person name="Wickes B.L."/>
        </authorList>
    </citation>
    <scope>NUCLEOTIDE SEQUENCE [LARGE SCALE GENOMIC DNA]</scope>
    <source>
        <strain evidence="9">RA 99-880 / ATCC MYA-4621 / FGSC 9543 / NRRL 43880</strain>
    </source>
</reference>
<dbReference type="InterPro" id="IPR005225">
    <property type="entry name" value="Small_GTP-bd"/>
</dbReference>
<dbReference type="Gene3D" id="3.40.50.300">
    <property type="entry name" value="P-loop containing nucleotide triphosphate hydrolases"/>
    <property type="match status" value="1"/>
</dbReference>
<dbReference type="EMBL" id="CH476752">
    <property type="protein sequence ID" value="EIE91956.1"/>
    <property type="molecule type" value="Genomic_DNA"/>
</dbReference>
<dbReference type="GO" id="GO:0016020">
    <property type="term" value="C:membrane"/>
    <property type="evidence" value="ECO:0007669"/>
    <property type="project" value="UniProtKB-SubCell"/>
</dbReference>
<dbReference type="PANTHER" id="PTHR47979">
    <property type="entry name" value="DRAB11-RELATED"/>
    <property type="match status" value="1"/>
</dbReference>